<sequence>MSAPLSVSPPAPLRAPQPITVRRRVQPRPAVDLSRLTRYRGGTYSHTVETIVFTDGSTARTDLIRLNPGVEAYSLDFSAEAPTRPSAYQAQTFSEVPNLRARAYEVEIDWILRNSFPRLRVTELSRRLREAGHPLGSANISEHEAIAGTQAAIWHLTNGLDLDNRPLNVPVREQRDDHGVTVEFDGAPELGGYTVEVAAGAPVTVTLHKSVDGLQWNEVTSSTLRVPAGSGSHSKTLGVGATVSSRRHGRSAQGHRFYRLTVDGPATIGDIGFQLTGSGNYRNLERIVALYDYLLDGARRARARSAAPALSAARAQYDDGLVGPFRLRATSAAALASETADVVDEDGALLTGPVQVGAVFHLRPHGPATSATVTVTVPGAQDGHGGRVITGVARDGESSRLTPVALVVPTTFVVDFEIDW</sequence>
<evidence type="ECO:0000313" key="3">
    <source>
        <dbReference type="EMBL" id="BBZ32845.1"/>
    </source>
</evidence>
<dbReference type="AlphaFoldDB" id="A0A7I7XUB8"/>
<organism evidence="3 4">
    <name type="scientific">Mycolicibacterium confluentis</name>
    <dbReference type="NCBI Taxonomy" id="28047"/>
    <lineage>
        <taxon>Bacteria</taxon>
        <taxon>Bacillati</taxon>
        <taxon>Actinomycetota</taxon>
        <taxon>Actinomycetes</taxon>
        <taxon>Mycobacteriales</taxon>
        <taxon>Mycobacteriaceae</taxon>
        <taxon>Mycolicibacterium</taxon>
    </lineage>
</organism>
<evidence type="ECO:0000259" key="2">
    <source>
        <dbReference type="Pfam" id="PF08341"/>
    </source>
</evidence>
<keyword evidence="4" id="KW-1185">Reference proteome</keyword>
<dbReference type="Proteomes" id="UP000466931">
    <property type="component" value="Chromosome"/>
</dbReference>
<dbReference type="InterPro" id="IPR013552">
    <property type="entry name" value="Thioester_dom"/>
</dbReference>
<dbReference type="OrthoDB" id="2676146at2"/>
<dbReference type="NCBIfam" id="TIGR03934">
    <property type="entry name" value="TQXA_dom"/>
    <property type="match status" value="1"/>
</dbReference>
<dbReference type="InterPro" id="IPR023849">
    <property type="entry name" value="TQXA_dom"/>
</dbReference>
<protein>
    <submittedName>
        <fullName evidence="3">TQXA domain-containing protein</fullName>
    </submittedName>
</protein>
<feature type="region of interest" description="Disordered" evidence="1">
    <location>
        <begin position="226"/>
        <end position="245"/>
    </location>
</feature>
<reference evidence="3" key="1">
    <citation type="journal article" date="2019" name="Emerg. Microbes Infect.">
        <title>Comprehensive subspecies identification of 175 nontuberculous mycobacteria species based on 7547 genomic profiles.</title>
        <authorList>
            <person name="Matsumoto Y."/>
            <person name="Kinjo T."/>
            <person name="Motooka D."/>
            <person name="Nabeya D."/>
            <person name="Jung N."/>
            <person name="Uechi K."/>
            <person name="Horii T."/>
            <person name="Iida T."/>
            <person name="Fujita J."/>
            <person name="Nakamura S."/>
        </authorList>
    </citation>
    <scope>NUCLEOTIDE SEQUENCE [LARGE SCALE GENOMIC DNA]</scope>
    <source>
        <strain evidence="3">JCM 13671</strain>
    </source>
</reference>
<evidence type="ECO:0000313" key="4">
    <source>
        <dbReference type="Proteomes" id="UP000466931"/>
    </source>
</evidence>
<dbReference type="RefSeq" id="WP_085153266.1">
    <property type="nucleotide sequence ID" value="NZ_AP022612.1"/>
</dbReference>
<feature type="domain" description="Thioester" evidence="2">
    <location>
        <begin position="72"/>
        <end position="165"/>
    </location>
</feature>
<reference evidence="3" key="2">
    <citation type="submission" date="2020-02" db="EMBL/GenBank/DDBJ databases">
        <authorList>
            <person name="Matsumoto Y."/>
            <person name="Motooka D."/>
            <person name="Nakamura S."/>
        </authorList>
    </citation>
    <scope>NUCLEOTIDE SEQUENCE</scope>
    <source>
        <strain evidence="3">JCM 13671</strain>
    </source>
</reference>
<gene>
    <name evidence="3" type="ORF">MCNF_14500</name>
</gene>
<accession>A0A7I7XUB8</accession>
<dbReference type="Pfam" id="PF08341">
    <property type="entry name" value="TED"/>
    <property type="match status" value="1"/>
</dbReference>
<evidence type="ECO:0000256" key="1">
    <source>
        <dbReference type="SAM" id="MobiDB-lite"/>
    </source>
</evidence>
<dbReference type="EMBL" id="AP022612">
    <property type="protein sequence ID" value="BBZ32845.1"/>
    <property type="molecule type" value="Genomic_DNA"/>
</dbReference>
<proteinExistence type="predicted"/>
<name>A0A7I7XUB8_9MYCO</name>